<dbReference type="EMBL" id="FOIT01000002">
    <property type="protein sequence ID" value="SEV96949.1"/>
    <property type="molecule type" value="Genomic_DNA"/>
</dbReference>
<evidence type="ECO:0000313" key="1">
    <source>
        <dbReference type="EMBL" id="SEV96949.1"/>
    </source>
</evidence>
<dbReference type="Pfam" id="PF01430">
    <property type="entry name" value="HSP33"/>
    <property type="match status" value="1"/>
</dbReference>
<dbReference type="Proteomes" id="UP000243605">
    <property type="component" value="Unassembled WGS sequence"/>
</dbReference>
<reference evidence="1 2" key="1">
    <citation type="submission" date="2016-10" db="EMBL/GenBank/DDBJ databases">
        <authorList>
            <person name="Varghese N."/>
            <person name="Submissions S."/>
        </authorList>
    </citation>
    <scope>NUCLEOTIDE SEQUENCE [LARGE SCALE GENOMIC DNA]</scope>
    <source>
        <strain evidence="1 2">IBRC-M10081</strain>
    </source>
</reference>
<protein>
    <submittedName>
        <fullName evidence="1">Hsp33 protein</fullName>
    </submittedName>
</protein>
<dbReference type="GO" id="GO:0051082">
    <property type="term" value="F:unfolded protein binding"/>
    <property type="evidence" value="ECO:0007669"/>
    <property type="project" value="InterPro"/>
</dbReference>
<sequence length="181" mass="21422">MKSTVYKYMDQSKAFRIFVIKEDKNTIESDVIGLSSFASILLSQEERISFYFKDINNEKILTTDIYSNHNFTYKIYNDTKCDGLLFVTKSKLKNFGASYNSILEYQSLNLIDNFESYYRQSEQLEVSIFRISNHLIMIQPLPFYNEDDYKTLKSLFYKHLESSLNTLIFTEKINVNFEETV</sequence>
<dbReference type="InterPro" id="IPR000397">
    <property type="entry name" value="Heat_shock_Hsp33"/>
</dbReference>
<dbReference type="RefSeq" id="WP_091474589.1">
    <property type="nucleotide sequence ID" value="NZ_FOIT01000002.1"/>
</dbReference>
<dbReference type="GO" id="GO:0006457">
    <property type="term" value="P:protein folding"/>
    <property type="evidence" value="ECO:0007669"/>
    <property type="project" value="InterPro"/>
</dbReference>
<accession>A0A662Z2S3</accession>
<dbReference type="GO" id="GO:0005737">
    <property type="term" value="C:cytoplasm"/>
    <property type="evidence" value="ECO:0007669"/>
    <property type="project" value="InterPro"/>
</dbReference>
<name>A0A662Z2S3_9STAP</name>
<proteinExistence type="predicted"/>
<evidence type="ECO:0000313" key="2">
    <source>
        <dbReference type="Proteomes" id="UP000243605"/>
    </source>
</evidence>
<dbReference type="InterPro" id="IPR016153">
    <property type="entry name" value="Heat_shock_Hsp33_N"/>
</dbReference>
<organism evidence="1 2">
    <name type="scientific">Aliicoccus persicus</name>
    <dbReference type="NCBI Taxonomy" id="930138"/>
    <lineage>
        <taxon>Bacteria</taxon>
        <taxon>Bacillati</taxon>
        <taxon>Bacillota</taxon>
        <taxon>Bacilli</taxon>
        <taxon>Bacillales</taxon>
        <taxon>Staphylococcaceae</taxon>
        <taxon>Aliicoccus</taxon>
    </lineage>
</organism>
<dbReference type="OrthoDB" id="9776534at2"/>
<dbReference type="AlphaFoldDB" id="A0A662Z2S3"/>
<dbReference type="Gene3D" id="3.55.30.10">
    <property type="entry name" value="Hsp33 domain"/>
    <property type="match status" value="1"/>
</dbReference>
<gene>
    <name evidence="1" type="ORF">SAMN05192557_1061</name>
</gene>
<dbReference type="SUPFAM" id="SSF64397">
    <property type="entry name" value="Hsp33 domain"/>
    <property type="match status" value="1"/>
</dbReference>
<keyword evidence="2" id="KW-1185">Reference proteome</keyword>